<accession>A0A1H2GWA4</accession>
<name>A0A1H2GWA4_9GAMM</name>
<evidence type="ECO:0000256" key="3">
    <source>
        <dbReference type="ARBA" id="ARBA00022519"/>
    </source>
</evidence>
<dbReference type="GO" id="GO:0016746">
    <property type="term" value="F:acyltransferase activity"/>
    <property type="evidence" value="ECO:0007669"/>
    <property type="project" value="UniProtKB-KW"/>
</dbReference>
<keyword evidence="2" id="KW-1003">Cell membrane</keyword>
<keyword evidence="4 8" id="KW-0808">Transferase</keyword>
<evidence type="ECO:0000313" key="9">
    <source>
        <dbReference type="Proteomes" id="UP000243924"/>
    </source>
</evidence>
<keyword evidence="9" id="KW-1185">Reference proteome</keyword>
<dbReference type="OrthoDB" id="9808633at2"/>
<evidence type="ECO:0000256" key="6">
    <source>
        <dbReference type="ARBA" id="ARBA00023315"/>
    </source>
</evidence>
<keyword evidence="3" id="KW-0997">Cell inner membrane</keyword>
<feature type="transmembrane region" description="Helical" evidence="7">
    <location>
        <begin position="30"/>
        <end position="50"/>
    </location>
</feature>
<evidence type="ECO:0000256" key="2">
    <source>
        <dbReference type="ARBA" id="ARBA00022475"/>
    </source>
</evidence>
<evidence type="ECO:0000256" key="7">
    <source>
        <dbReference type="SAM" id="Phobius"/>
    </source>
</evidence>
<dbReference type="PANTHER" id="PTHR30606:SF9">
    <property type="entry name" value="LIPID A BIOSYNTHESIS LAUROYLTRANSFERASE"/>
    <property type="match status" value="1"/>
</dbReference>
<keyword evidence="6 8" id="KW-0012">Acyltransferase</keyword>
<evidence type="ECO:0000256" key="4">
    <source>
        <dbReference type="ARBA" id="ARBA00022679"/>
    </source>
</evidence>
<dbReference type="Pfam" id="PF03279">
    <property type="entry name" value="Lip_A_acyltrans"/>
    <property type="match status" value="1"/>
</dbReference>
<keyword evidence="7" id="KW-0812">Transmembrane</keyword>
<dbReference type="PANTHER" id="PTHR30606">
    <property type="entry name" value="LIPID A BIOSYNTHESIS LAUROYL ACYLTRANSFERASE"/>
    <property type="match status" value="1"/>
</dbReference>
<keyword evidence="5 7" id="KW-0472">Membrane</keyword>
<reference evidence="9" key="1">
    <citation type="submission" date="2016-10" db="EMBL/GenBank/DDBJ databases">
        <authorList>
            <person name="Varghese N."/>
            <person name="Submissions S."/>
        </authorList>
    </citation>
    <scope>NUCLEOTIDE SEQUENCE [LARGE SCALE GENOMIC DNA]</scope>
    <source>
        <strain evidence="9">CECT 8338</strain>
    </source>
</reference>
<sequence length="314" mass="36097">MNQHWAQIGERGSLLGMRIMITIDRWFGRWPFQLVLMPVILWYFISHPLARKASREYLQRQNPALRSRRLYCHWLSYRHFLAFGASLMDKIRAWSRGVNDDLICGTGLSDFSRAVAGGQGGLVLVAHHGNLDIASALTERHPDLEITILMHTANAGKFNQLIEQVSGRRRPDILEVSQITPATAQKLDALISRGGFVIIAADRTPHSSGRSRTHNFLGAPALFPEGPFLLASLLRCPIYTLSCVRYGERFRIDFEPFDDTRQLKRQERAQWLHTAGEQFAQRLEQQVNQAPLQWFNFYPFWHIHDDEHDNATSR</sequence>
<gene>
    <name evidence="8" type="ORF">SAMN05216210_2598</name>
</gene>
<protein>
    <submittedName>
        <fullName evidence="8">Predicted acyltransferase, LPLAT superfamily</fullName>
    </submittedName>
</protein>
<comment type="subcellular location">
    <subcellularLocation>
        <location evidence="1">Cell inner membrane</location>
    </subcellularLocation>
</comment>
<dbReference type="GO" id="GO:0009247">
    <property type="term" value="P:glycolipid biosynthetic process"/>
    <property type="evidence" value="ECO:0007669"/>
    <property type="project" value="UniProtKB-ARBA"/>
</dbReference>
<evidence type="ECO:0000256" key="5">
    <source>
        <dbReference type="ARBA" id="ARBA00023136"/>
    </source>
</evidence>
<dbReference type="EMBL" id="LT629787">
    <property type="protein sequence ID" value="SDU23906.1"/>
    <property type="molecule type" value="Genomic_DNA"/>
</dbReference>
<keyword evidence="7" id="KW-1133">Transmembrane helix</keyword>
<dbReference type="CDD" id="cd07984">
    <property type="entry name" value="LPLAT_LABLAT-like"/>
    <property type="match status" value="1"/>
</dbReference>
<evidence type="ECO:0000256" key="1">
    <source>
        <dbReference type="ARBA" id="ARBA00004533"/>
    </source>
</evidence>
<proteinExistence type="predicted"/>
<evidence type="ECO:0000313" key="8">
    <source>
        <dbReference type="EMBL" id="SDU23906.1"/>
    </source>
</evidence>
<dbReference type="STRING" id="1434072.SAMN05216210_2598"/>
<dbReference type="InterPro" id="IPR004960">
    <property type="entry name" value="LipA_acyltrans"/>
</dbReference>
<dbReference type="RefSeq" id="WP_092387544.1">
    <property type="nucleotide sequence ID" value="NZ_LT629787.1"/>
</dbReference>
<dbReference type="Proteomes" id="UP000243924">
    <property type="component" value="Chromosome I"/>
</dbReference>
<dbReference type="AlphaFoldDB" id="A0A1H2GWA4"/>
<dbReference type="GO" id="GO:0005886">
    <property type="term" value="C:plasma membrane"/>
    <property type="evidence" value="ECO:0007669"/>
    <property type="project" value="UniProtKB-SubCell"/>
</dbReference>
<organism evidence="8 9">
    <name type="scientific">Halopseudomonas salegens</name>
    <dbReference type="NCBI Taxonomy" id="1434072"/>
    <lineage>
        <taxon>Bacteria</taxon>
        <taxon>Pseudomonadati</taxon>
        <taxon>Pseudomonadota</taxon>
        <taxon>Gammaproteobacteria</taxon>
        <taxon>Pseudomonadales</taxon>
        <taxon>Pseudomonadaceae</taxon>
        <taxon>Halopseudomonas</taxon>
    </lineage>
</organism>